<evidence type="ECO:0000256" key="1">
    <source>
        <dbReference type="SAM" id="MobiDB-lite"/>
    </source>
</evidence>
<accession>A0A553I1B6</accession>
<proteinExistence type="predicted"/>
<feature type="region of interest" description="Disordered" evidence="1">
    <location>
        <begin position="37"/>
        <end position="57"/>
    </location>
</feature>
<organism evidence="2 3">
    <name type="scientific">Xylaria flabelliformis</name>
    <dbReference type="NCBI Taxonomy" id="2512241"/>
    <lineage>
        <taxon>Eukaryota</taxon>
        <taxon>Fungi</taxon>
        <taxon>Dikarya</taxon>
        <taxon>Ascomycota</taxon>
        <taxon>Pezizomycotina</taxon>
        <taxon>Sordariomycetes</taxon>
        <taxon>Xylariomycetidae</taxon>
        <taxon>Xylariales</taxon>
        <taxon>Xylariaceae</taxon>
        <taxon>Xylaria</taxon>
    </lineage>
</organism>
<feature type="compositionally biased region" description="Polar residues" evidence="1">
    <location>
        <begin position="135"/>
        <end position="163"/>
    </location>
</feature>
<dbReference type="STRING" id="2512241.A0A553I1B6"/>
<dbReference type="Proteomes" id="UP000319160">
    <property type="component" value="Unassembled WGS sequence"/>
</dbReference>
<protein>
    <submittedName>
        <fullName evidence="2">Uncharacterized protein</fullName>
    </submittedName>
</protein>
<evidence type="ECO:0000313" key="2">
    <source>
        <dbReference type="EMBL" id="TRX94006.1"/>
    </source>
</evidence>
<gene>
    <name evidence="2" type="ORF">FHL15_005084</name>
</gene>
<feature type="region of interest" description="Disordered" evidence="1">
    <location>
        <begin position="99"/>
        <end position="163"/>
    </location>
</feature>
<comment type="caution">
    <text evidence="2">The sequence shown here is derived from an EMBL/GenBank/DDBJ whole genome shotgun (WGS) entry which is preliminary data.</text>
</comment>
<dbReference type="OrthoDB" id="4588713at2759"/>
<keyword evidence="3" id="KW-1185">Reference proteome</keyword>
<reference evidence="3" key="1">
    <citation type="submission" date="2019-06" db="EMBL/GenBank/DDBJ databases">
        <title>Draft genome sequence of the griseofulvin-producing fungus Xylaria cubensis strain G536.</title>
        <authorList>
            <person name="Mead M.E."/>
            <person name="Raja H.A."/>
            <person name="Steenwyk J.L."/>
            <person name="Knowles S.L."/>
            <person name="Oberlies N.H."/>
            <person name="Rokas A."/>
        </authorList>
    </citation>
    <scope>NUCLEOTIDE SEQUENCE [LARGE SCALE GENOMIC DNA]</scope>
    <source>
        <strain evidence="3">G536</strain>
    </source>
</reference>
<feature type="compositionally biased region" description="Low complexity" evidence="1">
    <location>
        <begin position="41"/>
        <end position="54"/>
    </location>
</feature>
<dbReference type="EMBL" id="VFLP01000025">
    <property type="protein sequence ID" value="TRX94006.1"/>
    <property type="molecule type" value="Genomic_DNA"/>
</dbReference>
<evidence type="ECO:0000313" key="3">
    <source>
        <dbReference type="Proteomes" id="UP000319160"/>
    </source>
</evidence>
<name>A0A553I1B6_9PEZI</name>
<dbReference type="AlphaFoldDB" id="A0A553I1B6"/>
<sequence length="567" mass="63377">MWPFTFTPYQHGDFLPTLGDEEPRHSFHSRTTYCSTDALDNSDVMDNNNNNNNDIENRAAPNANYLLQQLQHPQLVQTQSMSAQNQLLAVRQSTPPRQYTTVGSVYNPQPQPLQPPVRRGRTIKSLYPYKGESPAGSSQVQYTPLQQNSDRAVSPVRQDSSSLPSTLTITRQERQILQKFGVVVPSIHQASNLPLARQSPAQASRYVGNREVDGFGTLTNPVVEENTAMLPNTGVGSDDGSDATDTKPISAMNFNSLTNLASYPNPMQRAAQKVLASHRPQPVPATGSQVSDSHSVHYDPEAEPFISFDAAPRFMPALPKVCGAPAPLTAGPPGVRQLRPTAFEQDTLQRARDFDDETPMMNPYRARLPFDQHTGGPSFEYESISEGEEMEEDDCDYGYRNTLIIDTLSADEALKFYPKGLPSNFNSSTLHVSRHWETERLAKLERQSDAYAYHQDSYWAERKQQIDNYFYGGSNTFNKSFDVAVSEHKHRGVARIVGRPYQEPPNDQGKVINRQLQILDASLMPASEHAKPLLSMVFQAISNRPEISPDIKLPAFEQSLRPSYLNH</sequence>